<name>A0A7G7W9P5_9BACT</name>
<sequence length="137" mass="16111">MPLVAYRPEYRIYLDEERNHLMYERMEELTLAPDLPHYLPDIERALKLVKPGFTLLCDLRRTLGPNLKVLPLFQASREMLQAAEVGMIVEVHSQQPSMRRLTQMLRRKVALPTQQFTELEEAEAFLEHFRMGIACEQ</sequence>
<dbReference type="AlphaFoldDB" id="A0A7G7W9P5"/>
<evidence type="ECO:0008006" key="3">
    <source>
        <dbReference type="Google" id="ProtNLM"/>
    </source>
</evidence>
<reference evidence="1 2" key="1">
    <citation type="submission" date="2020-08" db="EMBL/GenBank/DDBJ databases">
        <title>Hymenobacter sp. S2-20-2 genome sequencing.</title>
        <authorList>
            <person name="Jin L."/>
        </authorList>
    </citation>
    <scope>NUCLEOTIDE SEQUENCE [LARGE SCALE GENOMIC DNA]</scope>
    <source>
        <strain evidence="1 2">S2-20-2</strain>
    </source>
</reference>
<evidence type="ECO:0000313" key="2">
    <source>
        <dbReference type="Proteomes" id="UP000515489"/>
    </source>
</evidence>
<gene>
    <name evidence="1" type="ORF">H4317_04570</name>
</gene>
<dbReference type="Proteomes" id="UP000515489">
    <property type="component" value="Chromosome"/>
</dbReference>
<accession>A0A7G7W9P5</accession>
<organism evidence="1 2">
    <name type="scientific">Hymenobacter sediminicola</name>
    <dbReference type="NCBI Taxonomy" id="2761579"/>
    <lineage>
        <taxon>Bacteria</taxon>
        <taxon>Pseudomonadati</taxon>
        <taxon>Bacteroidota</taxon>
        <taxon>Cytophagia</taxon>
        <taxon>Cytophagales</taxon>
        <taxon>Hymenobacteraceae</taxon>
        <taxon>Hymenobacter</taxon>
    </lineage>
</organism>
<evidence type="ECO:0000313" key="1">
    <source>
        <dbReference type="EMBL" id="QNH63088.1"/>
    </source>
</evidence>
<protein>
    <recommendedName>
        <fullName evidence="3">STAS/SEC14 domain-containing protein</fullName>
    </recommendedName>
</protein>
<dbReference type="KEGG" id="hsk:H4317_04570"/>
<dbReference type="EMBL" id="CP060202">
    <property type="protein sequence ID" value="QNH63088.1"/>
    <property type="molecule type" value="Genomic_DNA"/>
</dbReference>
<keyword evidence="2" id="KW-1185">Reference proteome</keyword>
<proteinExistence type="predicted"/>
<dbReference type="RefSeq" id="WP_185888970.1">
    <property type="nucleotide sequence ID" value="NZ_CP060202.1"/>
</dbReference>